<proteinExistence type="predicted"/>
<dbReference type="AlphaFoldDB" id="A0A0F9RUG2"/>
<gene>
    <name evidence="1" type="ORF">LCGC14_0931150</name>
</gene>
<evidence type="ECO:0000313" key="1">
    <source>
        <dbReference type="EMBL" id="KKN20858.1"/>
    </source>
</evidence>
<organism evidence="1">
    <name type="scientific">marine sediment metagenome</name>
    <dbReference type="NCBI Taxonomy" id="412755"/>
    <lineage>
        <taxon>unclassified sequences</taxon>
        <taxon>metagenomes</taxon>
        <taxon>ecological metagenomes</taxon>
    </lineage>
</organism>
<dbReference type="EMBL" id="LAZR01003201">
    <property type="protein sequence ID" value="KKN20858.1"/>
    <property type="molecule type" value="Genomic_DNA"/>
</dbReference>
<reference evidence="1" key="1">
    <citation type="journal article" date="2015" name="Nature">
        <title>Complex archaea that bridge the gap between prokaryotes and eukaryotes.</title>
        <authorList>
            <person name="Spang A."/>
            <person name="Saw J.H."/>
            <person name="Jorgensen S.L."/>
            <person name="Zaremba-Niedzwiedzka K."/>
            <person name="Martijn J."/>
            <person name="Lind A.E."/>
            <person name="van Eijk R."/>
            <person name="Schleper C."/>
            <person name="Guy L."/>
            <person name="Ettema T.J."/>
        </authorList>
    </citation>
    <scope>NUCLEOTIDE SEQUENCE</scope>
</reference>
<comment type="caution">
    <text evidence="1">The sequence shown here is derived from an EMBL/GenBank/DDBJ whole genome shotgun (WGS) entry which is preliminary data.</text>
</comment>
<protein>
    <submittedName>
        <fullName evidence="1">Uncharacterized protein</fullName>
    </submittedName>
</protein>
<accession>A0A0F9RUG2</accession>
<sequence length="449" mass="49616">MGTTTLKELMQNFSEQIGDYLTFATTDNIGAGTTVVSTDLQQYDGSGDDYFGDWWVYIDGTNNSGVLRQIVKVGGYATATGTLTVRGANLSSESGSVTCYLHRYNRDFKKLAINRSIEQVYPLLHKRVNDKTLVTGNLLFDGHFEDWTSSSALRFASGSSTTLVKTTTAGLHRGPLNTTSAKSTASGSNGYILFSSINNPRMKDIAGKSASLEAWVYPQTADDVTVILYTKNKAGTEQTKTSTTTAVASVWTKLKLLDQSINDDLTLVEVRLNVATSGQNAYWDDARLVASETQEYLLPVDLRGGHVSQVNVQTWGEGDRVCDDVFSDFWDSQEFRTPDDGTYSYIRLNALNGNWRRIELIGYTPLSTMSSDTDSTEVSGERENLLIAKAAVILYRLLRGPVSSEDVSSYTSEIRAWEIEYRSLSSRLGMTTPAETIYTGRHNRGSSWW</sequence>
<name>A0A0F9RUG2_9ZZZZ</name>